<feature type="compositionally biased region" description="Polar residues" evidence="3">
    <location>
        <begin position="1174"/>
        <end position="1198"/>
    </location>
</feature>
<feature type="region of interest" description="Disordered" evidence="3">
    <location>
        <begin position="1277"/>
        <end position="1301"/>
    </location>
</feature>
<comment type="similarity">
    <text evidence="1">Belongs to the putative lipase ROG1 family.</text>
</comment>
<organism evidence="5 6">
    <name type="scientific">Monascus purpureus</name>
    <name type="common">Red mold</name>
    <name type="synonym">Monascus anka</name>
    <dbReference type="NCBI Taxonomy" id="5098"/>
    <lineage>
        <taxon>Eukaryota</taxon>
        <taxon>Fungi</taxon>
        <taxon>Dikarya</taxon>
        <taxon>Ascomycota</taxon>
        <taxon>Pezizomycotina</taxon>
        <taxon>Eurotiomycetes</taxon>
        <taxon>Eurotiomycetidae</taxon>
        <taxon>Eurotiales</taxon>
        <taxon>Aspergillaceae</taxon>
        <taxon>Monascus</taxon>
    </lineage>
</organism>
<feature type="region of interest" description="Disordered" evidence="3">
    <location>
        <begin position="1156"/>
        <end position="1205"/>
    </location>
</feature>
<dbReference type="EMBL" id="VIFY01000239">
    <property type="protein sequence ID" value="TQB68210.1"/>
    <property type="molecule type" value="Genomic_DNA"/>
</dbReference>
<dbReference type="PANTHER" id="PTHR12482:SF62">
    <property type="entry name" value="LIPASE ROG1-RELATED"/>
    <property type="match status" value="1"/>
</dbReference>
<comment type="caution">
    <text evidence="5">The sequence shown here is derived from an EMBL/GenBank/DDBJ whole genome shotgun (WGS) entry which is preliminary data.</text>
</comment>
<dbReference type="Pfam" id="PF05057">
    <property type="entry name" value="DUF676"/>
    <property type="match status" value="2"/>
</dbReference>
<dbReference type="InterPro" id="IPR007751">
    <property type="entry name" value="DUF676_lipase-like"/>
</dbReference>
<feature type="region of interest" description="Disordered" evidence="3">
    <location>
        <begin position="743"/>
        <end position="765"/>
    </location>
</feature>
<reference evidence="5 6" key="1">
    <citation type="submission" date="2019-06" db="EMBL/GenBank/DDBJ databases">
        <title>Wine fermentation using esterase from Monascus purpureus.</title>
        <authorList>
            <person name="Geng C."/>
            <person name="Zhang Y."/>
        </authorList>
    </citation>
    <scope>NUCLEOTIDE SEQUENCE [LARGE SCALE GENOMIC DNA]</scope>
    <source>
        <strain evidence="5">HQ1</strain>
    </source>
</reference>
<accession>A0A507QMJ5</accession>
<dbReference type="GO" id="GO:0016301">
    <property type="term" value="F:kinase activity"/>
    <property type="evidence" value="ECO:0007669"/>
    <property type="project" value="InterPro"/>
</dbReference>
<evidence type="ECO:0000259" key="4">
    <source>
        <dbReference type="PROSITE" id="PS50146"/>
    </source>
</evidence>
<evidence type="ECO:0000313" key="6">
    <source>
        <dbReference type="Proteomes" id="UP000319663"/>
    </source>
</evidence>
<dbReference type="InterPro" id="IPR044294">
    <property type="entry name" value="Lipase-like"/>
</dbReference>
<dbReference type="InterPro" id="IPR029058">
    <property type="entry name" value="AB_hydrolase_fold"/>
</dbReference>
<dbReference type="InterPro" id="IPR001206">
    <property type="entry name" value="Diacylglycerol_kinase_cat_dom"/>
</dbReference>
<sequence length="1301" mass="143152">MMRSSQSVHPEASQFGAKIHVILSFGSGTGSAKGIFDNAVQPFLSFLGLADYEVHETSSSQTITELTRSKFLKLSQIGIPQTIILVSGDGGLADVIDVFYRNKDLETKQFTPPNIAIMPSGTGNAMANSIGLLDRPISALMTLLRGRPVPIPVFCASFSPESQYIVEEGHSRIPPNVGCSAKNQPPRIYGAIVASWGMHAALVADSDTAEYRKFGADRFKMAAKELLYPSSGTETHKYNGVVTFTMIDRKTGKRCTEVIKQNQHMYVLATLVSHLEKDFRISPDSKPLDGRMRVIRFGPLPPDQAMHLMALAYQSGKHVHEQAVTYVEVEHVRIEFQEEDERWRRIPDSGMVLSSGNRRHKFKSFSGWHADPTSTEQGAQMLLIHQAGRVRVGEVARYTLTYTPTADTILPPPEKLFVRVKNTSATPLRAAYLHGPYTLYTACYPSTFDPNAKYAGSDTEGIPQFEPYLKAGGNWDAVIAVPGHLCQTSQQPTLSVQRQEDHDRSVTWIIEIVSQVVFSSSAAVHFELIVGRDEKSIDLCSSSGVSVNGLPSPPQLHEHWASRRKGEKAIATKGVYSKSIVLTVDDTASLWNSPPFPSFQKKEEMDDGKSHCVTENVKASAMDPAGLDSMAIPGKKIRKKRVHLVVLTHGLLSNLGADMLYLKESIDMAARKARKNASCASDDNNYDNDDDEQVIVRGFPGNAVRTERGIQYLGKRLAKYILLMTYPDQPYLPLKSGKRHFSQSLSRRKAQTGSTTTGSLPASETHENLLEDEGHAYRITSISFIGHSLGGLVQTYAIAYIQKHSPQFFELIRPVNFIALATPFLGLSNENPLYIRFALDFGLVGRSGQDLGLSWIAPKMRSGWGALIGGKGGESQNKNGHSDPGSKPLLRVLPNGPARDVLLKFRHRTIYSNVVNDGIVPLRTSCLFFLDWKGLDRVEKASRGNGLVGTMAEWGWAELTGANSKVPRTGRPTLEEGFEDTCDKGEHAKKGSLPGGIPLRPKRSVEDVSSGAKPLAPAPGHSPGDPQQSDCRALTLEPSLKENSSPSPSIGPLDNFLSIFRQKEDRNLRNKQAKIFKRSQTLNTLGDPAGTFRSDRSHCSVMPSDNSVYDDDGLNAPPRTTFFESAGDLLMPPLPPAEFIADPSSRPRTIFHDRVYHPEDIPPPLPSKRRAFTLGSSHSKGVNVSPASPSNLSQTSNHSWDDPESGLRVEEKIARAYHRDLSWRKVLVRLEPDAHNNIIVRRMFPNAYGWPVVKHLVDTHFGYTAMAELDDILEESVEKARPPNIGATSSGDEVEGQTSPP</sequence>
<dbReference type="GO" id="GO:0016042">
    <property type="term" value="P:lipid catabolic process"/>
    <property type="evidence" value="ECO:0007669"/>
    <property type="project" value="UniProtKB-KW"/>
</dbReference>
<proteinExistence type="inferred from homology"/>
<evidence type="ECO:0000256" key="1">
    <source>
        <dbReference type="ARBA" id="ARBA00007920"/>
    </source>
</evidence>
<dbReference type="SUPFAM" id="SSF53474">
    <property type="entry name" value="alpha/beta-Hydrolases"/>
    <property type="match status" value="1"/>
</dbReference>
<dbReference type="GO" id="GO:0047372">
    <property type="term" value="F:monoacylglycerol lipase activity"/>
    <property type="evidence" value="ECO:0007669"/>
    <property type="project" value="TreeGrafter"/>
</dbReference>
<evidence type="ECO:0000256" key="3">
    <source>
        <dbReference type="SAM" id="MobiDB-lite"/>
    </source>
</evidence>
<name>A0A507QMJ5_MONPU</name>
<dbReference type="PANTHER" id="PTHR12482">
    <property type="entry name" value="LIPASE ROG1-RELATED-RELATED"/>
    <property type="match status" value="1"/>
</dbReference>
<dbReference type="InterPro" id="IPR017438">
    <property type="entry name" value="ATP-NAD_kinase_N"/>
</dbReference>
<keyword evidence="6" id="KW-1185">Reference proteome</keyword>
<dbReference type="Gene3D" id="3.40.50.10330">
    <property type="entry name" value="Probable inorganic polyphosphate/atp-NAD kinase, domain 1"/>
    <property type="match status" value="1"/>
</dbReference>
<gene>
    <name evidence="5" type="ORF">MPDQ_003787</name>
</gene>
<protein>
    <recommendedName>
        <fullName evidence="4">DAGKc domain-containing protein</fullName>
    </recommendedName>
</protein>
<evidence type="ECO:0000313" key="5">
    <source>
        <dbReference type="EMBL" id="TQB68210.1"/>
    </source>
</evidence>
<dbReference type="InterPro" id="IPR016064">
    <property type="entry name" value="NAD/diacylglycerol_kinase_sf"/>
</dbReference>
<dbReference type="STRING" id="5098.A0A507QMJ5"/>
<dbReference type="PROSITE" id="PS50146">
    <property type="entry name" value="DAGK"/>
    <property type="match status" value="1"/>
</dbReference>
<evidence type="ECO:0000256" key="2">
    <source>
        <dbReference type="ARBA" id="ARBA00022963"/>
    </source>
</evidence>
<keyword evidence="2" id="KW-0442">Lipid degradation</keyword>
<dbReference type="Pfam" id="PF00781">
    <property type="entry name" value="DAGK_cat"/>
    <property type="match status" value="1"/>
</dbReference>
<feature type="region of interest" description="Disordered" evidence="3">
    <location>
        <begin position="981"/>
        <end position="1031"/>
    </location>
</feature>
<dbReference type="Gene3D" id="3.40.50.1820">
    <property type="entry name" value="alpha/beta hydrolase"/>
    <property type="match status" value="1"/>
</dbReference>
<keyword evidence="2" id="KW-0443">Lipid metabolism</keyword>
<feature type="compositionally biased region" description="Polar residues" evidence="3">
    <location>
        <begin position="1286"/>
        <end position="1301"/>
    </location>
</feature>
<dbReference type="Gene3D" id="2.60.200.40">
    <property type="match status" value="1"/>
</dbReference>
<feature type="compositionally biased region" description="Polar residues" evidence="3">
    <location>
        <begin position="751"/>
        <end position="762"/>
    </location>
</feature>
<dbReference type="Proteomes" id="UP000319663">
    <property type="component" value="Unassembled WGS sequence"/>
</dbReference>
<dbReference type="SUPFAM" id="SSF111331">
    <property type="entry name" value="NAD kinase/diacylglycerol kinase-like"/>
    <property type="match status" value="1"/>
</dbReference>
<feature type="domain" description="DAGKc" evidence="4">
    <location>
        <begin position="14"/>
        <end position="160"/>
    </location>
</feature>